<dbReference type="AlphaFoldDB" id="A0ABD5FBF1"/>
<evidence type="ECO:0000313" key="3">
    <source>
        <dbReference type="Proteomes" id="UP001264335"/>
    </source>
</evidence>
<dbReference type="RefSeq" id="WP_311880364.1">
    <property type="nucleotide sequence ID" value="NZ_JARPVY010000049.1"/>
</dbReference>
<gene>
    <name evidence="2" type="ORF">P7D79_14705</name>
</gene>
<sequence>TFKKYQTEIKRALRVPYSNGPIECLNNHIKVLKRIAYGYRNFQNYRERIFLYRGKYFKKTKNTTQLTKARTTTRLVKIAV</sequence>
<dbReference type="Proteomes" id="UP001264335">
    <property type="component" value="Unassembled WGS sequence"/>
</dbReference>
<feature type="domain" description="Transposase IS204/IS1001/IS1096/IS1165 DDE" evidence="1">
    <location>
        <begin position="1"/>
        <end position="49"/>
    </location>
</feature>
<dbReference type="InterPro" id="IPR002560">
    <property type="entry name" value="Transposase_DDE"/>
</dbReference>
<feature type="non-terminal residue" evidence="2">
    <location>
        <position position="1"/>
    </location>
</feature>
<dbReference type="PANTHER" id="PTHR33498">
    <property type="entry name" value="TRANSPOSASE FOR INSERTION SEQUENCE ELEMENT IS1557"/>
    <property type="match status" value="1"/>
</dbReference>
<protein>
    <submittedName>
        <fullName evidence="2">Transposase</fullName>
    </submittedName>
</protein>
<name>A0ABD5FBF1_ENTAV</name>
<evidence type="ECO:0000259" key="1">
    <source>
        <dbReference type="Pfam" id="PF01610"/>
    </source>
</evidence>
<proteinExistence type="predicted"/>
<reference evidence="2 3" key="1">
    <citation type="submission" date="2023-03" db="EMBL/GenBank/DDBJ databases">
        <authorList>
            <person name="Shen W."/>
            <person name="Cai J."/>
        </authorList>
    </citation>
    <scope>NUCLEOTIDE SEQUENCE [LARGE SCALE GENOMIC DNA]</scope>
    <source>
        <strain evidence="2 3">Y2</strain>
    </source>
</reference>
<dbReference type="PANTHER" id="PTHR33498:SF1">
    <property type="entry name" value="TRANSPOSASE FOR INSERTION SEQUENCE ELEMENT IS1557"/>
    <property type="match status" value="1"/>
</dbReference>
<comment type="caution">
    <text evidence="2">The sequence shown here is derived from an EMBL/GenBank/DDBJ whole genome shotgun (WGS) entry which is preliminary data.</text>
</comment>
<dbReference type="Pfam" id="PF01610">
    <property type="entry name" value="DDE_Tnp_ISL3"/>
    <property type="match status" value="1"/>
</dbReference>
<organism evidence="2 3">
    <name type="scientific">Enterococcus avium</name>
    <name type="common">Streptococcus avium</name>
    <dbReference type="NCBI Taxonomy" id="33945"/>
    <lineage>
        <taxon>Bacteria</taxon>
        <taxon>Bacillati</taxon>
        <taxon>Bacillota</taxon>
        <taxon>Bacilli</taxon>
        <taxon>Lactobacillales</taxon>
        <taxon>Enterococcaceae</taxon>
        <taxon>Enterococcus</taxon>
    </lineage>
</organism>
<dbReference type="EMBL" id="JARPWY010000044">
    <property type="protein sequence ID" value="MDT2515473.1"/>
    <property type="molecule type" value="Genomic_DNA"/>
</dbReference>
<dbReference type="InterPro" id="IPR047951">
    <property type="entry name" value="Transpos_ISL3"/>
</dbReference>
<accession>A0ABD5FBF1</accession>
<evidence type="ECO:0000313" key="2">
    <source>
        <dbReference type="EMBL" id="MDT2515473.1"/>
    </source>
</evidence>